<dbReference type="EMBL" id="MYFO01000001">
    <property type="protein sequence ID" value="TFE91855.1"/>
    <property type="molecule type" value="Genomic_DNA"/>
</dbReference>
<dbReference type="PROSITE" id="PS50929">
    <property type="entry name" value="ABC_TM1F"/>
    <property type="match status" value="1"/>
</dbReference>
<dbReference type="OrthoDB" id="9806127at2"/>
<dbReference type="InterPro" id="IPR036640">
    <property type="entry name" value="ABC1_TM_sf"/>
</dbReference>
<evidence type="ECO:0000256" key="7">
    <source>
        <dbReference type="SAM" id="Phobius"/>
    </source>
</evidence>
<evidence type="ECO:0000256" key="1">
    <source>
        <dbReference type="ARBA" id="ARBA00004651"/>
    </source>
</evidence>
<dbReference type="PANTHER" id="PTHR43394">
    <property type="entry name" value="ATP-DEPENDENT PERMEASE MDL1, MITOCHONDRIAL"/>
    <property type="match status" value="1"/>
</dbReference>
<keyword evidence="6 7" id="KW-0472">Membrane</keyword>
<evidence type="ECO:0000313" key="11">
    <source>
        <dbReference type="Proteomes" id="UP000298246"/>
    </source>
</evidence>
<proteinExistence type="predicted"/>
<evidence type="ECO:0000313" key="10">
    <source>
        <dbReference type="EMBL" id="TFE91855.1"/>
    </source>
</evidence>
<keyword evidence="3" id="KW-0547">Nucleotide-binding</keyword>
<dbReference type="SMART" id="SM00382">
    <property type="entry name" value="AAA"/>
    <property type="match status" value="1"/>
</dbReference>
<dbReference type="InterPro" id="IPR003593">
    <property type="entry name" value="AAA+_ATPase"/>
</dbReference>
<keyword evidence="5 7" id="KW-1133">Transmembrane helix</keyword>
<feature type="transmembrane region" description="Helical" evidence="7">
    <location>
        <begin position="264"/>
        <end position="285"/>
    </location>
</feature>
<feature type="transmembrane region" description="Helical" evidence="7">
    <location>
        <begin position="75"/>
        <end position="93"/>
    </location>
</feature>
<comment type="caution">
    <text evidence="10">The sequence shown here is derived from an EMBL/GenBank/DDBJ whole genome shotgun (WGS) entry which is preliminary data.</text>
</comment>
<dbReference type="InterPro" id="IPR003439">
    <property type="entry name" value="ABC_transporter-like_ATP-bd"/>
</dbReference>
<dbReference type="SUPFAM" id="SSF90123">
    <property type="entry name" value="ABC transporter transmembrane region"/>
    <property type="match status" value="1"/>
</dbReference>
<evidence type="ECO:0008006" key="12">
    <source>
        <dbReference type="Google" id="ProtNLM"/>
    </source>
</evidence>
<keyword evidence="11" id="KW-1185">Reference proteome</keyword>
<dbReference type="PROSITE" id="PS00211">
    <property type="entry name" value="ABC_TRANSPORTER_1"/>
    <property type="match status" value="1"/>
</dbReference>
<dbReference type="GO" id="GO:0005524">
    <property type="term" value="F:ATP binding"/>
    <property type="evidence" value="ECO:0007669"/>
    <property type="project" value="UniProtKB-KW"/>
</dbReference>
<feature type="transmembrane region" description="Helical" evidence="7">
    <location>
        <begin position="32"/>
        <end position="54"/>
    </location>
</feature>
<dbReference type="SUPFAM" id="SSF52540">
    <property type="entry name" value="P-loop containing nucleoside triphosphate hydrolases"/>
    <property type="match status" value="1"/>
</dbReference>
<evidence type="ECO:0000256" key="3">
    <source>
        <dbReference type="ARBA" id="ARBA00022741"/>
    </source>
</evidence>
<comment type="subcellular location">
    <subcellularLocation>
        <location evidence="1">Cell membrane</location>
        <topology evidence="1">Multi-pass membrane protein</topology>
    </subcellularLocation>
</comment>
<sequence length="608" mass="67857">MADSMKLIWHQTRLTLAVMTRMLGLLFRQTPWTMLLLSVVQIAAAGIPVGQIYVTMALVQRAERVLQEGMSQLEPALIVLLIQLLLLLLQVVLEVAGELLVSRIKIAALLYFGQEVAAKSARLSLLHFEQHEFFDLLQRVSSGLEHRGLQFFQSFLQILKSVVTIGGFFVVLFGFHWLLACGVLLFIVPSVYVDIKESSFKVAQVMRQTPVKRRASYLTSLLSEREWAKEVRIFGLSDYFLNQWRTYILRNGEEQLQLERKMSLFKIAVNAITLVIMTLIGGLLLRLTATGAMTIAGFVALLQTIFSVQASLKLTASYMAGIYEESLYTNDLFQFLAMKEEEPVSASELPALPLPAHISQGISVSGLSFGYPGRDHAALQDISFEVAAGETIAIVGENGAGKSTLIKCLLGLYPATGGTITYDGVPLERVDPNELREHVTAIFQDFVQYHLTLRENIGLGRIEWLHDEARLQTAAAQSGVDEFLDELPGGLDTELGYKFFGGHELSYGQWQKVAISRAFFRDSDILVFDEPTSALDPLAEAQLFERIAELSAGKTAFFISHRLGICRAADRILVLKDGTLHEQGSHEELMKLDGVYAHMFRTQAEWYQ</sequence>
<dbReference type="Gene3D" id="1.20.1560.10">
    <property type="entry name" value="ABC transporter type 1, transmembrane domain"/>
    <property type="match status" value="1"/>
</dbReference>
<feature type="domain" description="ABC transmembrane type-1" evidence="9">
    <location>
        <begin position="35"/>
        <end position="324"/>
    </location>
</feature>
<evidence type="ECO:0000256" key="2">
    <source>
        <dbReference type="ARBA" id="ARBA00022692"/>
    </source>
</evidence>
<dbReference type="GO" id="GO:0005886">
    <property type="term" value="C:plasma membrane"/>
    <property type="evidence" value="ECO:0007669"/>
    <property type="project" value="UniProtKB-SubCell"/>
</dbReference>
<feature type="transmembrane region" description="Helical" evidence="7">
    <location>
        <begin position="162"/>
        <end position="188"/>
    </location>
</feature>
<evidence type="ECO:0000259" key="8">
    <source>
        <dbReference type="PROSITE" id="PS50893"/>
    </source>
</evidence>
<dbReference type="PANTHER" id="PTHR43394:SF1">
    <property type="entry name" value="ATP-BINDING CASSETTE SUB-FAMILY B MEMBER 10, MITOCHONDRIAL"/>
    <property type="match status" value="1"/>
</dbReference>
<dbReference type="InterPro" id="IPR027417">
    <property type="entry name" value="P-loop_NTPase"/>
</dbReference>
<keyword evidence="2 7" id="KW-0812">Transmembrane</keyword>
<evidence type="ECO:0000256" key="4">
    <source>
        <dbReference type="ARBA" id="ARBA00022840"/>
    </source>
</evidence>
<dbReference type="GO" id="GO:0015421">
    <property type="term" value="F:ABC-type oligopeptide transporter activity"/>
    <property type="evidence" value="ECO:0007669"/>
    <property type="project" value="TreeGrafter"/>
</dbReference>
<evidence type="ECO:0000256" key="5">
    <source>
        <dbReference type="ARBA" id="ARBA00022989"/>
    </source>
</evidence>
<dbReference type="Proteomes" id="UP000298246">
    <property type="component" value="Unassembled WGS sequence"/>
</dbReference>
<dbReference type="PROSITE" id="PS50893">
    <property type="entry name" value="ABC_TRANSPORTER_2"/>
    <property type="match status" value="1"/>
</dbReference>
<protein>
    <recommendedName>
        <fullName evidence="12">ABC transporter ATP-binding protein</fullName>
    </recommendedName>
</protein>
<evidence type="ECO:0000256" key="6">
    <source>
        <dbReference type="ARBA" id="ARBA00023136"/>
    </source>
</evidence>
<dbReference type="GO" id="GO:0016887">
    <property type="term" value="F:ATP hydrolysis activity"/>
    <property type="evidence" value="ECO:0007669"/>
    <property type="project" value="InterPro"/>
</dbReference>
<dbReference type="Pfam" id="PF00005">
    <property type="entry name" value="ABC_tran"/>
    <property type="match status" value="1"/>
</dbReference>
<dbReference type="AlphaFoldDB" id="A0A4Y8QAK8"/>
<reference evidence="10 11" key="1">
    <citation type="submission" date="2017-03" db="EMBL/GenBank/DDBJ databases">
        <title>Isolation of Levoglucosan Utilizing Bacteria.</title>
        <authorList>
            <person name="Arya A.S."/>
        </authorList>
    </citation>
    <scope>NUCLEOTIDE SEQUENCE [LARGE SCALE GENOMIC DNA]</scope>
    <source>
        <strain evidence="10 11">MEC069</strain>
    </source>
</reference>
<dbReference type="InterPro" id="IPR011527">
    <property type="entry name" value="ABC1_TM_dom"/>
</dbReference>
<accession>A0A4Y8QAK8</accession>
<gene>
    <name evidence="10" type="ORF">B5M42_01030</name>
</gene>
<organism evidence="10 11">
    <name type="scientific">Paenibacillus athensensis</name>
    <dbReference type="NCBI Taxonomy" id="1967502"/>
    <lineage>
        <taxon>Bacteria</taxon>
        <taxon>Bacillati</taxon>
        <taxon>Bacillota</taxon>
        <taxon>Bacilli</taxon>
        <taxon>Bacillales</taxon>
        <taxon>Paenibacillaceae</taxon>
        <taxon>Paenibacillus</taxon>
    </lineage>
</organism>
<dbReference type="Gene3D" id="3.40.50.300">
    <property type="entry name" value="P-loop containing nucleotide triphosphate hydrolases"/>
    <property type="match status" value="1"/>
</dbReference>
<dbReference type="InterPro" id="IPR017871">
    <property type="entry name" value="ABC_transporter-like_CS"/>
</dbReference>
<feature type="domain" description="ABC transporter" evidence="8">
    <location>
        <begin position="362"/>
        <end position="602"/>
    </location>
</feature>
<name>A0A4Y8QAK8_9BACL</name>
<dbReference type="InterPro" id="IPR039421">
    <property type="entry name" value="Type_1_exporter"/>
</dbReference>
<evidence type="ECO:0000259" key="9">
    <source>
        <dbReference type="PROSITE" id="PS50929"/>
    </source>
</evidence>
<keyword evidence="4" id="KW-0067">ATP-binding</keyword>